<evidence type="ECO:0000256" key="8">
    <source>
        <dbReference type="ARBA" id="ARBA00023125"/>
    </source>
</evidence>
<dbReference type="PRINTS" id="PR00379">
    <property type="entry name" value="INTEIN"/>
</dbReference>
<keyword evidence="8" id="KW-0238">DNA-binding</keyword>
<dbReference type="CDD" id="cd18807">
    <property type="entry name" value="SF1_C_UvrD"/>
    <property type="match status" value="1"/>
</dbReference>
<comment type="similarity">
    <text evidence="1">Belongs to the helicase family. UvrD subfamily.</text>
</comment>
<keyword evidence="7" id="KW-0651">Protein splicing</keyword>
<accession>A0A174ABD7</accession>
<dbReference type="NCBIfam" id="TIGR01443">
    <property type="entry name" value="intein_Cterm"/>
    <property type="match status" value="1"/>
</dbReference>
<dbReference type="InterPro" id="IPR003586">
    <property type="entry name" value="Hint_dom_C"/>
</dbReference>
<dbReference type="Pfam" id="PF00580">
    <property type="entry name" value="UvrD-helicase"/>
    <property type="match status" value="1"/>
</dbReference>
<dbReference type="InterPro" id="IPR027417">
    <property type="entry name" value="P-loop_NTPase"/>
</dbReference>
<evidence type="ECO:0000256" key="5">
    <source>
        <dbReference type="ARBA" id="ARBA00022813"/>
    </source>
</evidence>
<dbReference type="InterPro" id="IPR036844">
    <property type="entry name" value="Hint_dom_sf"/>
</dbReference>
<dbReference type="NCBIfam" id="TIGR01445">
    <property type="entry name" value="intein_Nterm"/>
    <property type="match status" value="1"/>
</dbReference>
<dbReference type="GO" id="GO:0043138">
    <property type="term" value="F:3'-5' DNA helicase activity"/>
    <property type="evidence" value="ECO:0007669"/>
    <property type="project" value="UniProtKB-EC"/>
</dbReference>
<keyword evidence="2 13" id="KW-0547">Nucleotide-binding</keyword>
<protein>
    <recommendedName>
        <fullName evidence="11">DNA 3'-5' helicase</fullName>
        <ecNumber evidence="11">5.6.2.4</ecNumber>
    </recommendedName>
</protein>
<gene>
    <name evidence="17" type="primary">pcrA</name>
    <name evidence="17" type="ORF">ERS852470_00887</name>
</gene>
<evidence type="ECO:0000256" key="3">
    <source>
        <dbReference type="ARBA" id="ARBA00022801"/>
    </source>
</evidence>
<evidence type="ECO:0000256" key="11">
    <source>
        <dbReference type="ARBA" id="ARBA00034808"/>
    </source>
</evidence>
<dbReference type="SMART" id="SM00305">
    <property type="entry name" value="HintC"/>
    <property type="match status" value="1"/>
</dbReference>
<dbReference type="PANTHER" id="PTHR11070">
    <property type="entry name" value="UVRD / RECB / PCRA DNA HELICASE FAMILY MEMBER"/>
    <property type="match status" value="1"/>
</dbReference>
<dbReference type="GO" id="GO:0000725">
    <property type="term" value="P:recombinational repair"/>
    <property type="evidence" value="ECO:0007669"/>
    <property type="project" value="TreeGrafter"/>
</dbReference>
<dbReference type="FunFam" id="1.10.486.10:FF:000003">
    <property type="entry name" value="ATP-dependent DNA helicase"/>
    <property type="match status" value="1"/>
</dbReference>
<dbReference type="GO" id="GO:0016539">
    <property type="term" value="P:intein-mediated protein splicing"/>
    <property type="evidence" value="ECO:0007669"/>
    <property type="project" value="InterPro"/>
</dbReference>
<feature type="compositionally biased region" description="Low complexity" evidence="14">
    <location>
        <begin position="1065"/>
        <end position="1080"/>
    </location>
</feature>
<evidence type="ECO:0000256" key="1">
    <source>
        <dbReference type="ARBA" id="ARBA00009922"/>
    </source>
</evidence>
<evidence type="ECO:0000256" key="9">
    <source>
        <dbReference type="ARBA" id="ARBA00023235"/>
    </source>
</evidence>
<dbReference type="SMART" id="SM00306">
    <property type="entry name" value="HintN"/>
    <property type="match status" value="1"/>
</dbReference>
<comment type="catalytic activity">
    <reaction evidence="12">
        <text>ATP + H2O = ADP + phosphate + H(+)</text>
        <dbReference type="Rhea" id="RHEA:13065"/>
        <dbReference type="ChEBI" id="CHEBI:15377"/>
        <dbReference type="ChEBI" id="CHEBI:15378"/>
        <dbReference type="ChEBI" id="CHEBI:30616"/>
        <dbReference type="ChEBI" id="CHEBI:43474"/>
        <dbReference type="ChEBI" id="CHEBI:456216"/>
        <dbReference type="EC" id="5.6.2.4"/>
    </reaction>
</comment>
<dbReference type="PROSITE" id="PS51198">
    <property type="entry name" value="UVRD_HELICASE_ATP_BIND"/>
    <property type="match status" value="1"/>
</dbReference>
<name>A0A174ABD7_9CLOT</name>
<evidence type="ECO:0000313" key="17">
    <source>
        <dbReference type="EMBL" id="CUN85921.1"/>
    </source>
</evidence>
<dbReference type="GO" id="GO:0003677">
    <property type="term" value="F:DNA binding"/>
    <property type="evidence" value="ECO:0007669"/>
    <property type="project" value="UniProtKB-KW"/>
</dbReference>
<evidence type="ECO:0000256" key="10">
    <source>
        <dbReference type="ARBA" id="ARBA00034617"/>
    </source>
</evidence>
<dbReference type="SUPFAM" id="SSF51294">
    <property type="entry name" value="Hedgehog/intein (Hint) domain"/>
    <property type="match status" value="1"/>
</dbReference>
<evidence type="ECO:0000256" key="2">
    <source>
        <dbReference type="ARBA" id="ARBA00022741"/>
    </source>
</evidence>
<evidence type="ECO:0000256" key="4">
    <source>
        <dbReference type="ARBA" id="ARBA00022806"/>
    </source>
</evidence>
<dbReference type="GO" id="GO:0005829">
    <property type="term" value="C:cytosol"/>
    <property type="evidence" value="ECO:0007669"/>
    <property type="project" value="TreeGrafter"/>
</dbReference>
<sequence>MDLKSLLNKEQYEGAVTVDGPVLILAGAGSGKTRVLTYRMAHMIEDLNIFPYKILAITFTNKAAKEMQERVQAIIGDKAKDMWISTFHSTCVRILRREIEKLGYKKNFTIYDGTDQKTLIKECIKILQINDKEITEQEIMGKISKAKDNMQSADSYYREHESNFREKKIAEVYKMYQKRLKENNALDFDDLICKTVELFKKDPETLEFYQRKFQYIMVDEYQDTNGAQYELVTLLAAKHRNLCVVGDDDQCLVEGTLITTKDGTKKIEDLKCGDNILVAAGNGETAILPITDISKKQYTNEVIKVRTVNGKVIKSTPNHLTFGKVALEEDKYYVYLMYKNGLGYRIGQTSSIRSRENKNTSGLAVRLNGEQADKIWVIKVCDSKEDATYYEQYYAIKYGIPTVVFNARGRNIVLSQEKINKMFEEINTVDAAERLMEEEYLYKEYPHHLCNAVIRGNSVRKRVNISFFAGKKSIQRGLCSHRIGLNSSGEEAREKFVSAGFNVRNGERNTYRVETERALYDEAEEFTRNLAAVEDFEILRKAKLSTDKSFMFMPMGSLREGMIIAVNNNGVIEEDRIVSIERELYSGFVYDLNIDNARNYIANDIVVHNCIYQWRGADIKNILGFEKDYPEAKVIKLEQNYRSKGNILNAANVVIVNNANRKSKVLRTEQELGSKIKIYRAFSDSDEGTFVANQIEKIKREQNRQYKDFAILYRTNAQSRIFEESLRRAAIAYKIVGGTKFYDRKEIKDMLSYLKVLVNPSDSIALRRIINVPKRGIGDATIQKVLDFAESYELTLWDALSEVRTIPTLTARNCAGIEKFMELMENLMMISETVPVSHLIETILEDTGYIRELEASKQIEDKSRIENLKELVSDAVDFEKTYEAEKRSGSADFDINKTQLEAYLEKVSLVQDTDKLEDEEDENGTVVLMTIHSAKGLEFPVVFMVGMENGIFPGQASFNSDAEMEESRRLCYVGITRAKETLFMTSAEVRRVFGRTVAYPQSDFISEIKPELREYVSMTGETRDLTQGAAKTPSTNRFKPTYSNPHSLRSDYGTFENRNFGGSGLSRTNSSTNSNSSSSLMTAAEATMGRKVKHNKFGEGTIVSVVDVNGDKKLTIAFDKQGIKNLMLSMAKLELL</sequence>
<dbReference type="GO" id="GO:0016887">
    <property type="term" value="F:ATP hydrolysis activity"/>
    <property type="evidence" value="ECO:0007669"/>
    <property type="project" value="RHEA"/>
</dbReference>
<feature type="binding site" evidence="13">
    <location>
        <begin position="26"/>
        <end position="33"/>
    </location>
    <ligand>
        <name>ATP</name>
        <dbReference type="ChEBI" id="CHEBI:30616"/>
    </ligand>
</feature>
<feature type="domain" description="UvrD-like helicase C-terminal" evidence="16">
    <location>
        <begin position="645"/>
        <end position="936"/>
    </location>
</feature>
<evidence type="ECO:0000256" key="12">
    <source>
        <dbReference type="ARBA" id="ARBA00048988"/>
    </source>
</evidence>
<comment type="catalytic activity">
    <reaction evidence="10">
        <text>Couples ATP hydrolysis with the unwinding of duplex DNA by translocating in the 3'-5' direction.</text>
        <dbReference type="EC" id="5.6.2.4"/>
    </reaction>
</comment>
<dbReference type="Gene3D" id="1.10.10.160">
    <property type="match status" value="1"/>
</dbReference>
<evidence type="ECO:0000259" key="16">
    <source>
        <dbReference type="PROSITE" id="PS51217"/>
    </source>
</evidence>
<dbReference type="PROSITE" id="PS50817">
    <property type="entry name" value="INTEIN_N_TER"/>
    <property type="match status" value="1"/>
</dbReference>
<evidence type="ECO:0000313" key="18">
    <source>
        <dbReference type="Proteomes" id="UP000095558"/>
    </source>
</evidence>
<evidence type="ECO:0000256" key="6">
    <source>
        <dbReference type="ARBA" id="ARBA00022840"/>
    </source>
</evidence>
<keyword evidence="9" id="KW-0413">Isomerase</keyword>
<reference evidence="17 18" key="1">
    <citation type="submission" date="2015-09" db="EMBL/GenBank/DDBJ databases">
        <authorList>
            <consortium name="Pathogen Informatics"/>
        </authorList>
    </citation>
    <scope>NUCLEOTIDE SEQUENCE [LARGE SCALE GENOMIC DNA]</scope>
    <source>
        <strain evidence="17 18">2789STDY5834855</strain>
    </source>
</reference>
<dbReference type="GO" id="GO:0005524">
    <property type="term" value="F:ATP binding"/>
    <property type="evidence" value="ECO:0007669"/>
    <property type="project" value="UniProtKB-UniRule"/>
</dbReference>
<dbReference type="Pfam" id="PF21196">
    <property type="entry name" value="PcrA_UvrD_tudor"/>
    <property type="match status" value="1"/>
</dbReference>
<dbReference type="Pfam" id="PF14890">
    <property type="entry name" value="Intein_splicing"/>
    <property type="match status" value="1"/>
</dbReference>
<dbReference type="GO" id="GO:0033202">
    <property type="term" value="C:DNA helicase complex"/>
    <property type="evidence" value="ECO:0007669"/>
    <property type="project" value="TreeGrafter"/>
</dbReference>
<evidence type="ECO:0000256" key="14">
    <source>
        <dbReference type="SAM" id="MobiDB-lite"/>
    </source>
</evidence>
<dbReference type="OrthoDB" id="9810135at2"/>
<dbReference type="Proteomes" id="UP000095558">
    <property type="component" value="Unassembled WGS sequence"/>
</dbReference>
<evidence type="ECO:0000259" key="15">
    <source>
        <dbReference type="PROSITE" id="PS51198"/>
    </source>
</evidence>
<dbReference type="EC" id="5.6.2.4" evidence="11"/>
<dbReference type="RefSeq" id="WP_055275623.1">
    <property type="nucleotide sequence ID" value="NZ_CYZV01000007.1"/>
</dbReference>
<dbReference type="EMBL" id="CYZV01000007">
    <property type="protein sequence ID" value="CUN85921.1"/>
    <property type="molecule type" value="Genomic_DNA"/>
</dbReference>
<dbReference type="PROSITE" id="PS50818">
    <property type="entry name" value="INTEIN_C_TER"/>
    <property type="match status" value="1"/>
</dbReference>
<keyword evidence="3 13" id="KW-0378">Hydrolase</keyword>
<dbReference type="InterPro" id="IPR013986">
    <property type="entry name" value="DExx_box_DNA_helicase_dom_sf"/>
</dbReference>
<dbReference type="PROSITE" id="PS51217">
    <property type="entry name" value="UVRD_HELICASE_CTER"/>
    <property type="match status" value="1"/>
</dbReference>
<dbReference type="InterPro" id="IPR006142">
    <property type="entry name" value="INTEIN"/>
</dbReference>
<feature type="region of interest" description="Disordered" evidence="14">
    <location>
        <begin position="1059"/>
        <end position="1081"/>
    </location>
</feature>
<dbReference type="InterPro" id="IPR006141">
    <property type="entry name" value="Intein_N"/>
</dbReference>
<dbReference type="CDD" id="cd00081">
    <property type="entry name" value="Hint"/>
    <property type="match status" value="2"/>
</dbReference>
<feature type="region of interest" description="Disordered" evidence="14">
    <location>
        <begin position="1024"/>
        <end position="1043"/>
    </location>
</feature>
<dbReference type="SUPFAM" id="SSF52540">
    <property type="entry name" value="P-loop containing nucleoside triphosphate hydrolases"/>
    <property type="match status" value="3"/>
</dbReference>
<keyword evidence="4 13" id="KW-0347">Helicase</keyword>
<dbReference type="InterPro" id="IPR000212">
    <property type="entry name" value="DNA_helicase_UvrD/REP"/>
</dbReference>
<dbReference type="InterPro" id="IPR030934">
    <property type="entry name" value="Intein_C"/>
</dbReference>
<evidence type="ECO:0000256" key="13">
    <source>
        <dbReference type="PROSITE-ProRule" id="PRU00560"/>
    </source>
</evidence>
<dbReference type="InterPro" id="IPR014016">
    <property type="entry name" value="UvrD-like_ATP-bd"/>
</dbReference>
<dbReference type="Gene3D" id="3.40.50.300">
    <property type="entry name" value="P-loop containing nucleotide triphosphate hydrolases"/>
    <property type="match status" value="2"/>
</dbReference>
<proteinExistence type="inferred from homology"/>
<feature type="domain" description="UvrD-like helicase ATP-binding" evidence="15">
    <location>
        <begin position="5"/>
        <end position="286"/>
    </location>
</feature>
<dbReference type="InterPro" id="IPR014017">
    <property type="entry name" value="DNA_helicase_UvrD-like_C"/>
</dbReference>
<dbReference type="PANTHER" id="PTHR11070:SF2">
    <property type="entry name" value="ATP-DEPENDENT DNA HELICASE SRS2"/>
    <property type="match status" value="1"/>
</dbReference>
<feature type="compositionally biased region" description="Polar residues" evidence="14">
    <location>
        <begin position="1032"/>
        <end position="1043"/>
    </location>
</feature>
<keyword evidence="5" id="KW-0068">Autocatalytic cleavage</keyword>
<dbReference type="InterPro" id="IPR003587">
    <property type="entry name" value="Hint_dom_N"/>
</dbReference>
<dbReference type="CDD" id="cd17932">
    <property type="entry name" value="DEXQc_UvrD"/>
    <property type="match status" value="1"/>
</dbReference>
<organism evidence="17 18">
    <name type="scientific">Clostridium disporicum</name>
    <dbReference type="NCBI Taxonomy" id="84024"/>
    <lineage>
        <taxon>Bacteria</taxon>
        <taxon>Bacillati</taxon>
        <taxon>Bacillota</taxon>
        <taxon>Clostridia</taxon>
        <taxon>Eubacteriales</taxon>
        <taxon>Clostridiaceae</taxon>
        <taxon>Clostridium</taxon>
    </lineage>
</organism>
<dbReference type="Gene3D" id="1.10.486.10">
    <property type="entry name" value="PCRA, domain 4"/>
    <property type="match status" value="1"/>
</dbReference>
<dbReference type="AlphaFoldDB" id="A0A174ABD7"/>
<evidence type="ECO:0000256" key="7">
    <source>
        <dbReference type="ARBA" id="ARBA00023000"/>
    </source>
</evidence>
<dbReference type="Gene3D" id="2.170.16.10">
    <property type="entry name" value="Hedgehog/Intein (Hint) domain"/>
    <property type="match status" value="2"/>
</dbReference>
<dbReference type="Pfam" id="PF13361">
    <property type="entry name" value="UvrD_C"/>
    <property type="match status" value="1"/>
</dbReference>
<keyword evidence="6 13" id="KW-0067">ATP-binding</keyword>